<gene>
    <name evidence="2" type="ORF">EZ437_12620</name>
</gene>
<evidence type="ECO:0000313" key="2">
    <source>
        <dbReference type="EMBL" id="TCD01567.1"/>
    </source>
</evidence>
<accession>A0A4V2MLC8</accession>
<dbReference type="PROSITE" id="PS50113">
    <property type="entry name" value="PAC"/>
    <property type="match status" value="1"/>
</dbReference>
<sequence length="196" mass="22176">MHRIKDLVCEIMKQFDEIKTLLGESGTYYLIAVDMHSNYSYLNKRYGDIFQPIHGNLVGKHYAVTIHPDDQNTCKIVSQMAFMYPESVFPATLRKNDGHGGYIVTKWEYKAMFDEQGTPLGIFCIGHDITELLKISDELQQAKVDNSHTIRIHVANILGLGRIIQDSTNAADLHDAAKMIVQSASDLDSVIRTIYK</sequence>
<name>A0A4V2MLC8_9SPHI</name>
<dbReference type="Gene3D" id="3.30.450.20">
    <property type="entry name" value="PAS domain"/>
    <property type="match status" value="1"/>
</dbReference>
<reference evidence="2 3" key="1">
    <citation type="submission" date="2019-02" db="EMBL/GenBank/DDBJ databases">
        <title>Pedobacter sp. RP-1-14 sp. nov., isolated from Arctic soil.</title>
        <authorList>
            <person name="Dahal R.H."/>
        </authorList>
    </citation>
    <scope>NUCLEOTIDE SEQUENCE [LARGE SCALE GENOMIC DNA]</scope>
    <source>
        <strain evidence="2 3">RP-1-14</strain>
    </source>
</reference>
<evidence type="ECO:0000313" key="3">
    <source>
        <dbReference type="Proteomes" id="UP000293347"/>
    </source>
</evidence>
<dbReference type="NCBIfam" id="TIGR00229">
    <property type="entry name" value="sensory_box"/>
    <property type="match status" value="1"/>
</dbReference>
<dbReference type="InterPro" id="IPR000700">
    <property type="entry name" value="PAS-assoc_C"/>
</dbReference>
<dbReference type="OrthoDB" id="9124519at2"/>
<comment type="caution">
    <text evidence="2">The sequence shown here is derived from an EMBL/GenBank/DDBJ whole genome shotgun (WGS) entry which is preliminary data.</text>
</comment>
<keyword evidence="3" id="KW-1185">Reference proteome</keyword>
<dbReference type="InterPro" id="IPR035965">
    <property type="entry name" value="PAS-like_dom_sf"/>
</dbReference>
<dbReference type="Proteomes" id="UP000293347">
    <property type="component" value="Unassembled WGS sequence"/>
</dbReference>
<evidence type="ECO:0000259" key="1">
    <source>
        <dbReference type="PROSITE" id="PS50113"/>
    </source>
</evidence>
<dbReference type="InterPro" id="IPR000014">
    <property type="entry name" value="PAS"/>
</dbReference>
<dbReference type="Pfam" id="PF08448">
    <property type="entry name" value="PAS_4"/>
    <property type="match status" value="1"/>
</dbReference>
<dbReference type="AlphaFoldDB" id="A0A4V2MLC8"/>
<organism evidence="2 3">
    <name type="scientific">Pedobacter psychroterrae</name>
    <dbReference type="NCBI Taxonomy" id="2530453"/>
    <lineage>
        <taxon>Bacteria</taxon>
        <taxon>Pseudomonadati</taxon>
        <taxon>Bacteroidota</taxon>
        <taxon>Sphingobacteriia</taxon>
        <taxon>Sphingobacteriales</taxon>
        <taxon>Sphingobacteriaceae</taxon>
        <taxon>Pedobacter</taxon>
    </lineage>
</organism>
<dbReference type="InterPro" id="IPR013656">
    <property type="entry name" value="PAS_4"/>
</dbReference>
<dbReference type="SUPFAM" id="SSF55785">
    <property type="entry name" value="PYP-like sensor domain (PAS domain)"/>
    <property type="match status" value="1"/>
</dbReference>
<protein>
    <submittedName>
        <fullName evidence="2">PAS domain S-box protein</fullName>
    </submittedName>
</protein>
<feature type="domain" description="PAC" evidence="1">
    <location>
        <begin position="87"/>
        <end position="141"/>
    </location>
</feature>
<dbReference type="EMBL" id="SJSL01000002">
    <property type="protein sequence ID" value="TCD01567.1"/>
    <property type="molecule type" value="Genomic_DNA"/>
</dbReference>
<proteinExistence type="predicted"/>